<evidence type="ECO:0000313" key="2">
    <source>
        <dbReference type="WBParaSite" id="snap_masked-unitig_23514-processed-gene-0.1-mRNA-1"/>
    </source>
</evidence>
<keyword evidence="1" id="KW-1185">Reference proteome</keyword>
<dbReference type="AlphaFoldDB" id="A0A1I8JND6"/>
<proteinExistence type="predicted"/>
<protein>
    <submittedName>
        <fullName evidence="2">SRCR domain-containing protein</fullName>
    </submittedName>
</protein>
<reference evidence="2" key="1">
    <citation type="submission" date="2016-11" db="UniProtKB">
        <authorList>
            <consortium name="WormBaseParasite"/>
        </authorList>
    </citation>
    <scope>IDENTIFICATION</scope>
</reference>
<sequence>PGARLTAREFDCAETGPATGQVLCHTGQCAPRDQAVFTRQVAVWTSDKGELLERRRWWSTTPARRLSTACENMASCHGVAHQQHQLHLRVHLPDSDRHFSDQPARARKCLSKKCASGPGSSHCRMQGAEGQQGSLCPTSCAAMIRACGSRRLKPPEAAIRVAKKTARSLALGNAHAQWGGSKVLRRSDVSKIIFCALPAGRSGCAATESYETMDVLDHKTMGPAPPQLRHTRDSRNNTALRLITKEPMATAPSWLVLMASSCVASIRSPSLRWRHLVGIG</sequence>
<dbReference type="Proteomes" id="UP000095280">
    <property type="component" value="Unplaced"/>
</dbReference>
<accession>A0A1I8JND6</accession>
<evidence type="ECO:0000313" key="1">
    <source>
        <dbReference type="Proteomes" id="UP000095280"/>
    </source>
</evidence>
<name>A0A1I8JND6_9PLAT</name>
<organism evidence="1 2">
    <name type="scientific">Macrostomum lignano</name>
    <dbReference type="NCBI Taxonomy" id="282301"/>
    <lineage>
        <taxon>Eukaryota</taxon>
        <taxon>Metazoa</taxon>
        <taxon>Spiralia</taxon>
        <taxon>Lophotrochozoa</taxon>
        <taxon>Platyhelminthes</taxon>
        <taxon>Rhabditophora</taxon>
        <taxon>Macrostomorpha</taxon>
        <taxon>Macrostomida</taxon>
        <taxon>Macrostomidae</taxon>
        <taxon>Macrostomum</taxon>
    </lineage>
</organism>
<dbReference type="WBParaSite" id="snap_masked-unitig_23514-processed-gene-0.1-mRNA-1">
    <property type="protein sequence ID" value="snap_masked-unitig_23514-processed-gene-0.1-mRNA-1"/>
    <property type="gene ID" value="snap_masked-unitig_23514-processed-gene-0.1"/>
</dbReference>